<dbReference type="InterPro" id="IPR000742">
    <property type="entry name" value="EGF"/>
</dbReference>
<dbReference type="AlphaFoldDB" id="A0AAQ3L211"/>
<evidence type="ECO:0000256" key="11">
    <source>
        <dbReference type="ARBA" id="ARBA00023157"/>
    </source>
</evidence>
<dbReference type="FunFam" id="3.30.200.20:FF:000043">
    <property type="entry name" value="Wall-associated receptor kinase 2"/>
    <property type="match status" value="1"/>
</dbReference>
<evidence type="ECO:0000313" key="19">
    <source>
        <dbReference type="EMBL" id="WOL19308.1"/>
    </source>
</evidence>
<keyword evidence="2" id="KW-0723">Serine/threonine-protein kinase</keyword>
<dbReference type="Gene3D" id="2.90.20.10">
    <property type="entry name" value="Plasmodium vivax P25 domain"/>
    <property type="match status" value="1"/>
</dbReference>
<keyword evidence="12" id="KW-0325">Glycoprotein</keyword>
<dbReference type="InterPro" id="IPR018097">
    <property type="entry name" value="EGF_Ca-bd_CS"/>
</dbReference>
<dbReference type="PROSITE" id="PS50011">
    <property type="entry name" value="PROTEIN_KINASE_DOM"/>
    <property type="match status" value="1"/>
</dbReference>
<dbReference type="Gene3D" id="3.30.200.20">
    <property type="entry name" value="Phosphorylase Kinase, domain 1"/>
    <property type="match status" value="1"/>
</dbReference>
<dbReference type="Pfam" id="PF13947">
    <property type="entry name" value="GUB_WAK_bind"/>
    <property type="match status" value="1"/>
</dbReference>
<dbReference type="PROSITE" id="PS00107">
    <property type="entry name" value="PROTEIN_KINASE_ATP"/>
    <property type="match status" value="1"/>
</dbReference>
<evidence type="ECO:0000256" key="4">
    <source>
        <dbReference type="ARBA" id="ARBA00022692"/>
    </source>
</evidence>
<protein>
    <recommendedName>
        <fullName evidence="21">Protein kinase domain-containing protein</fullName>
    </recommendedName>
</protein>
<dbReference type="Pfam" id="PF07714">
    <property type="entry name" value="PK_Tyr_Ser-Thr"/>
    <property type="match status" value="1"/>
</dbReference>
<dbReference type="PROSITE" id="PS50026">
    <property type="entry name" value="EGF_3"/>
    <property type="match status" value="1"/>
</dbReference>
<reference evidence="19 20" key="1">
    <citation type="submission" date="2023-10" db="EMBL/GenBank/DDBJ databases">
        <title>Chromosome-scale genome assembly provides insights into flower coloration mechanisms of Canna indica.</title>
        <authorList>
            <person name="Li C."/>
        </authorList>
    </citation>
    <scope>NUCLEOTIDE SEQUENCE [LARGE SCALE GENOMIC DNA]</scope>
    <source>
        <tissue evidence="19">Flower</tissue>
    </source>
</reference>
<keyword evidence="10 15" id="KW-0472">Membrane</keyword>
<dbReference type="GO" id="GO:0004674">
    <property type="term" value="F:protein serine/threonine kinase activity"/>
    <property type="evidence" value="ECO:0007669"/>
    <property type="project" value="UniProtKB-KW"/>
</dbReference>
<accession>A0AAQ3L211</accession>
<comment type="caution">
    <text evidence="13">Lacks conserved residue(s) required for the propagation of feature annotation.</text>
</comment>
<dbReference type="SMART" id="SM00179">
    <property type="entry name" value="EGF_CA"/>
    <property type="match status" value="1"/>
</dbReference>
<keyword evidence="7" id="KW-0418">Kinase</keyword>
<dbReference type="Proteomes" id="UP001327560">
    <property type="component" value="Chromosome 9"/>
</dbReference>
<evidence type="ECO:0000256" key="9">
    <source>
        <dbReference type="ARBA" id="ARBA00022989"/>
    </source>
</evidence>
<keyword evidence="13" id="KW-0245">EGF-like domain</keyword>
<feature type="signal peptide" evidence="16">
    <location>
        <begin position="1"/>
        <end position="20"/>
    </location>
</feature>
<keyword evidence="6 14" id="KW-0547">Nucleotide-binding</keyword>
<dbReference type="InterPro" id="IPR000719">
    <property type="entry name" value="Prot_kinase_dom"/>
</dbReference>
<dbReference type="GO" id="GO:0005509">
    <property type="term" value="F:calcium ion binding"/>
    <property type="evidence" value="ECO:0007669"/>
    <property type="project" value="InterPro"/>
</dbReference>
<dbReference type="InterPro" id="IPR008271">
    <property type="entry name" value="Ser/Thr_kinase_AS"/>
</dbReference>
<dbReference type="PROSITE" id="PS00010">
    <property type="entry name" value="ASX_HYDROXYL"/>
    <property type="match status" value="1"/>
</dbReference>
<dbReference type="InterPro" id="IPR025287">
    <property type="entry name" value="WAK_GUB"/>
</dbReference>
<evidence type="ECO:0000256" key="8">
    <source>
        <dbReference type="ARBA" id="ARBA00022840"/>
    </source>
</evidence>
<dbReference type="InterPro" id="IPR017441">
    <property type="entry name" value="Protein_kinase_ATP_BS"/>
</dbReference>
<dbReference type="InterPro" id="IPR001881">
    <property type="entry name" value="EGF-like_Ca-bd_dom"/>
</dbReference>
<keyword evidence="8 14" id="KW-0067">ATP-binding</keyword>
<dbReference type="PROSITE" id="PS00108">
    <property type="entry name" value="PROTEIN_KINASE_ST"/>
    <property type="match status" value="1"/>
</dbReference>
<dbReference type="GO" id="GO:0007166">
    <property type="term" value="P:cell surface receptor signaling pathway"/>
    <property type="evidence" value="ECO:0007669"/>
    <property type="project" value="InterPro"/>
</dbReference>
<feature type="domain" description="EGF-like" evidence="18">
    <location>
        <begin position="287"/>
        <end position="324"/>
    </location>
</feature>
<dbReference type="PROSITE" id="PS01187">
    <property type="entry name" value="EGF_CA"/>
    <property type="match status" value="1"/>
</dbReference>
<evidence type="ECO:0000256" key="12">
    <source>
        <dbReference type="ARBA" id="ARBA00023180"/>
    </source>
</evidence>
<keyword evidence="3" id="KW-0808">Transferase</keyword>
<evidence type="ECO:0000256" key="5">
    <source>
        <dbReference type="ARBA" id="ARBA00022729"/>
    </source>
</evidence>
<evidence type="ECO:0000256" key="16">
    <source>
        <dbReference type="SAM" id="SignalP"/>
    </source>
</evidence>
<dbReference type="GO" id="GO:0005524">
    <property type="term" value="F:ATP binding"/>
    <property type="evidence" value="ECO:0007669"/>
    <property type="project" value="UniProtKB-UniRule"/>
</dbReference>
<feature type="transmembrane region" description="Helical" evidence="15">
    <location>
        <begin position="336"/>
        <end position="362"/>
    </location>
</feature>
<gene>
    <name evidence="19" type="ORF">Cni_G28106</name>
</gene>
<keyword evidence="11" id="KW-1015">Disulfide bond</keyword>
<feature type="binding site" evidence="14">
    <location>
        <position position="439"/>
    </location>
    <ligand>
        <name>ATP</name>
        <dbReference type="ChEBI" id="CHEBI:30616"/>
    </ligand>
</feature>
<evidence type="ECO:0000256" key="15">
    <source>
        <dbReference type="SAM" id="Phobius"/>
    </source>
</evidence>
<evidence type="ECO:0000256" key="7">
    <source>
        <dbReference type="ARBA" id="ARBA00022777"/>
    </source>
</evidence>
<dbReference type="PANTHER" id="PTHR27005">
    <property type="entry name" value="WALL-ASSOCIATED RECEPTOR KINASE-LIKE 21"/>
    <property type="match status" value="1"/>
</dbReference>
<comment type="subcellular location">
    <subcellularLocation>
        <location evidence="1">Membrane</location>
        <topology evidence="1">Single-pass type I membrane protein</topology>
    </subcellularLocation>
</comment>
<evidence type="ECO:0008006" key="21">
    <source>
        <dbReference type="Google" id="ProtNLM"/>
    </source>
</evidence>
<name>A0AAQ3L211_9LILI</name>
<proteinExistence type="predicted"/>
<organism evidence="19 20">
    <name type="scientific">Canna indica</name>
    <name type="common">Indian-shot</name>
    <dbReference type="NCBI Taxonomy" id="4628"/>
    <lineage>
        <taxon>Eukaryota</taxon>
        <taxon>Viridiplantae</taxon>
        <taxon>Streptophyta</taxon>
        <taxon>Embryophyta</taxon>
        <taxon>Tracheophyta</taxon>
        <taxon>Spermatophyta</taxon>
        <taxon>Magnoliopsida</taxon>
        <taxon>Liliopsida</taxon>
        <taxon>Zingiberales</taxon>
        <taxon>Cannaceae</taxon>
        <taxon>Canna</taxon>
    </lineage>
</organism>
<dbReference type="SMART" id="SM00220">
    <property type="entry name" value="S_TKc"/>
    <property type="match status" value="1"/>
</dbReference>
<dbReference type="InterPro" id="IPR000152">
    <property type="entry name" value="EGF-type_Asp/Asn_hydroxyl_site"/>
</dbReference>
<dbReference type="InterPro" id="IPR045274">
    <property type="entry name" value="WAK-like"/>
</dbReference>
<dbReference type="PANTHER" id="PTHR27005:SF394">
    <property type="entry name" value="OS02G0808100 PROTEIN"/>
    <property type="match status" value="1"/>
</dbReference>
<dbReference type="GO" id="GO:0005886">
    <property type="term" value="C:plasma membrane"/>
    <property type="evidence" value="ECO:0007669"/>
    <property type="project" value="TreeGrafter"/>
</dbReference>
<evidence type="ECO:0000256" key="6">
    <source>
        <dbReference type="ARBA" id="ARBA00022741"/>
    </source>
</evidence>
<dbReference type="CDD" id="cd00054">
    <property type="entry name" value="EGF_CA"/>
    <property type="match status" value="1"/>
</dbReference>
<dbReference type="SUPFAM" id="SSF57196">
    <property type="entry name" value="EGF/Laminin"/>
    <property type="match status" value="1"/>
</dbReference>
<dbReference type="InterPro" id="IPR011009">
    <property type="entry name" value="Kinase-like_dom_sf"/>
</dbReference>
<keyword evidence="9 15" id="KW-1133">Transmembrane helix</keyword>
<evidence type="ECO:0000313" key="20">
    <source>
        <dbReference type="Proteomes" id="UP001327560"/>
    </source>
</evidence>
<evidence type="ECO:0000256" key="10">
    <source>
        <dbReference type="ARBA" id="ARBA00023136"/>
    </source>
</evidence>
<evidence type="ECO:0000259" key="17">
    <source>
        <dbReference type="PROSITE" id="PS50011"/>
    </source>
</evidence>
<sequence>MSRFQYGMMLVMLIVTTAAAAATTKNALPGCPDKCGNITVPFPFGIKPGCSRESFDLTCDDTHSPPRLVIYDDIQIISNISLQPAELTVRLNASRACYNETGYVGGHNTYLSAGSGRPFRISTRNRFTAIGCATFAYFDSGEGYYVSGCVSLCRNVSDFVDGSCTGVGCCQSSISPGMWFYETAFDDKFNKNTVADFSPCSYAFLVDENKFQFKVSDLKRTDDFTTPVALNWAIRNRTCDEAKRNVTSYACRSQNSDCFKAIDDDGYICNCSKGYHGNPYLDDGCQDIDECKLSNQYPCYGDCMNTNGSYTCKCPKGKTGDPSVKDGCRSKDHFTLALKAITGASVGIFFIVLISLFVCLGLQRRKLIRTKQKFFEQNGGFLVQQQIDSNQSMTFKIFSKEELEKATHNFDASCVLGRGGHGTVYKGVLADKTVVAIKKSKLMDASETKEFAKEMLILSQVNHKNVVKLLGCCLEVQVPMLVYEYVSNGTLYHFIHEKDHHAPLSLDMRLKIAVEAAEALSYLHSSASPPILHGDVKSANILLDDNFSAKVSDFGASKFAPSDEAQFATLVQGTCGYLDPEYMITSQLTEKSDVYSFGVVLLELLTRRKALYFSGPEEERCLASSFLRAMNGNRLFEIIDNQIVSESEREETIRDIAQLASQCLKITRDERPTMKEVAESLDMFRRYKKHSWIRISSEETQSLIDKH</sequence>
<keyword evidence="20" id="KW-1185">Reference proteome</keyword>
<evidence type="ECO:0000256" key="14">
    <source>
        <dbReference type="PROSITE-ProRule" id="PRU10141"/>
    </source>
</evidence>
<feature type="chain" id="PRO_5042911780" description="Protein kinase domain-containing protein" evidence="16">
    <location>
        <begin position="21"/>
        <end position="707"/>
    </location>
</feature>
<dbReference type="GO" id="GO:0030247">
    <property type="term" value="F:polysaccharide binding"/>
    <property type="evidence" value="ECO:0007669"/>
    <property type="project" value="InterPro"/>
</dbReference>
<evidence type="ECO:0000259" key="18">
    <source>
        <dbReference type="PROSITE" id="PS50026"/>
    </source>
</evidence>
<evidence type="ECO:0000256" key="2">
    <source>
        <dbReference type="ARBA" id="ARBA00022527"/>
    </source>
</evidence>
<feature type="domain" description="Protein kinase" evidence="17">
    <location>
        <begin position="410"/>
        <end position="693"/>
    </location>
</feature>
<evidence type="ECO:0000256" key="1">
    <source>
        <dbReference type="ARBA" id="ARBA00004479"/>
    </source>
</evidence>
<evidence type="ECO:0000256" key="13">
    <source>
        <dbReference type="PROSITE-ProRule" id="PRU00076"/>
    </source>
</evidence>
<dbReference type="CDD" id="cd14066">
    <property type="entry name" value="STKc_IRAK"/>
    <property type="match status" value="1"/>
</dbReference>
<dbReference type="InterPro" id="IPR001245">
    <property type="entry name" value="Ser-Thr/Tyr_kinase_cat_dom"/>
</dbReference>
<keyword evidence="5 16" id="KW-0732">Signal</keyword>
<keyword evidence="4 15" id="KW-0812">Transmembrane</keyword>
<dbReference type="SUPFAM" id="SSF56112">
    <property type="entry name" value="Protein kinase-like (PK-like)"/>
    <property type="match status" value="1"/>
</dbReference>
<dbReference type="FunFam" id="1.10.510.10:FF:000084">
    <property type="entry name" value="Wall-associated receptor kinase 2"/>
    <property type="match status" value="1"/>
</dbReference>
<dbReference type="EMBL" id="CP136898">
    <property type="protein sequence ID" value="WOL19308.1"/>
    <property type="molecule type" value="Genomic_DNA"/>
</dbReference>
<evidence type="ECO:0000256" key="3">
    <source>
        <dbReference type="ARBA" id="ARBA00022679"/>
    </source>
</evidence>
<dbReference type="Gene3D" id="1.10.510.10">
    <property type="entry name" value="Transferase(Phosphotransferase) domain 1"/>
    <property type="match status" value="1"/>
</dbReference>
<dbReference type="SMART" id="SM00181">
    <property type="entry name" value="EGF"/>
    <property type="match status" value="2"/>
</dbReference>